<feature type="repeat" description="TPR" evidence="3">
    <location>
        <begin position="119"/>
        <end position="152"/>
    </location>
</feature>
<dbReference type="EMBL" id="JAHXCT010000003">
    <property type="protein sequence ID" value="MBW4769138.1"/>
    <property type="molecule type" value="Genomic_DNA"/>
</dbReference>
<proteinExistence type="predicted"/>
<dbReference type="InterPro" id="IPR051685">
    <property type="entry name" value="Ycf3/AcsC/BcsC/TPR_MFPF"/>
</dbReference>
<reference evidence="5 6" key="1">
    <citation type="submission" date="2021-07" db="EMBL/GenBank/DDBJ databases">
        <title>Genomic diversity and antimicrobial resistance of Prevotella spp. isolated from chronic lung disease airways.</title>
        <authorList>
            <person name="Webb K.A."/>
            <person name="Olagoke O.S."/>
            <person name="Baird T."/>
            <person name="Neill J."/>
            <person name="Pham A."/>
            <person name="Wells T.J."/>
            <person name="Ramsay K.A."/>
            <person name="Bell S.C."/>
            <person name="Sarovich D.S."/>
            <person name="Price E.P."/>
        </authorList>
    </citation>
    <scope>NUCLEOTIDE SEQUENCE [LARGE SCALE GENOMIC DNA]</scope>
    <source>
        <strain evidence="5 6">SCHI0011.S.12</strain>
    </source>
</reference>
<feature type="signal peptide" evidence="4">
    <location>
        <begin position="1"/>
        <end position="27"/>
    </location>
</feature>
<dbReference type="SMART" id="SM00028">
    <property type="entry name" value="TPR"/>
    <property type="match status" value="7"/>
</dbReference>
<keyword evidence="4" id="KW-0732">Signal</keyword>
<feature type="chain" id="PRO_5045560564" evidence="4">
    <location>
        <begin position="28"/>
        <end position="591"/>
    </location>
</feature>
<evidence type="ECO:0000256" key="3">
    <source>
        <dbReference type="PROSITE-ProRule" id="PRU00339"/>
    </source>
</evidence>
<dbReference type="PANTHER" id="PTHR44943">
    <property type="entry name" value="CELLULOSE SYNTHASE OPERON PROTEIN C"/>
    <property type="match status" value="1"/>
</dbReference>
<keyword evidence="2 3" id="KW-0802">TPR repeat</keyword>
<dbReference type="Pfam" id="PF13429">
    <property type="entry name" value="TPR_15"/>
    <property type="match status" value="1"/>
</dbReference>
<evidence type="ECO:0000256" key="1">
    <source>
        <dbReference type="ARBA" id="ARBA00022737"/>
    </source>
</evidence>
<gene>
    <name evidence="5" type="ORF">KZO38_05115</name>
</gene>
<dbReference type="Pfam" id="PF13176">
    <property type="entry name" value="TPR_7"/>
    <property type="match status" value="1"/>
</dbReference>
<keyword evidence="1" id="KW-0677">Repeat</keyword>
<comment type="caution">
    <text evidence="5">The sequence shown here is derived from an EMBL/GenBank/DDBJ whole genome shotgun (WGS) entry which is preliminary data.</text>
</comment>
<accession>A0ABS6YC37</accession>
<dbReference type="SMART" id="SM00386">
    <property type="entry name" value="HAT"/>
    <property type="match status" value="1"/>
</dbReference>
<protein>
    <submittedName>
        <fullName evidence="5">Tetratricopeptide repeat protein</fullName>
    </submittedName>
</protein>
<evidence type="ECO:0000256" key="2">
    <source>
        <dbReference type="ARBA" id="ARBA00022803"/>
    </source>
</evidence>
<evidence type="ECO:0000313" key="6">
    <source>
        <dbReference type="Proteomes" id="UP000788426"/>
    </source>
</evidence>
<feature type="repeat" description="TPR" evidence="3">
    <location>
        <begin position="437"/>
        <end position="470"/>
    </location>
</feature>
<dbReference type="InterPro" id="IPR003107">
    <property type="entry name" value="HAT"/>
</dbReference>
<dbReference type="RefSeq" id="WP_219480705.1">
    <property type="nucleotide sequence ID" value="NZ_JAHXCT010000003.1"/>
</dbReference>
<evidence type="ECO:0000256" key="4">
    <source>
        <dbReference type="SAM" id="SignalP"/>
    </source>
</evidence>
<dbReference type="InterPro" id="IPR019734">
    <property type="entry name" value="TPR_rpt"/>
</dbReference>
<evidence type="ECO:0000313" key="5">
    <source>
        <dbReference type="EMBL" id="MBW4769138.1"/>
    </source>
</evidence>
<dbReference type="PROSITE" id="PS50005">
    <property type="entry name" value="TPR"/>
    <property type="match status" value="2"/>
</dbReference>
<dbReference type="Proteomes" id="UP000788426">
    <property type="component" value="Unassembled WGS sequence"/>
</dbReference>
<organism evidence="5 6">
    <name type="scientific">Hoylesella nanceiensis</name>
    <dbReference type="NCBI Taxonomy" id="425941"/>
    <lineage>
        <taxon>Bacteria</taxon>
        <taxon>Pseudomonadati</taxon>
        <taxon>Bacteroidota</taxon>
        <taxon>Bacteroidia</taxon>
        <taxon>Bacteroidales</taxon>
        <taxon>Prevotellaceae</taxon>
        <taxon>Hoylesella</taxon>
    </lineage>
</organism>
<dbReference type="PANTHER" id="PTHR44943:SF8">
    <property type="entry name" value="TPR REPEAT-CONTAINING PROTEIN MJ0263"/>
    <property type="match status" value="1"/>
</dbReference>
<keyword evidence="6" id="KW-1185">Reference proteome</keyword>
<name>A0ABS6YC37_9BACT</name>
<sequence>MKKKNTGLKTLIALVVLLATCAIEANAQDKKTLRSEAVDPNSLLTESEKNSNFYFLDAVRYHLKAQDDSALVALSKAIELDRKNENALFYRARINAESGKDSLALIDCVKAVELDPNNRDYKDLLGYCYLKQQKFDKAIPLYEEMVKNDRNNTQTLNLLLYMYRQKERYDDVLRILTELENISGKTEEYMLAKVQVYELQGKKKEAYNVLKKYAEENKGNIDNQLMVANWLMNNDRKNEAFAIFSQLLKSHPEDPGVLESVYDYYVATNNAAKAQEIQNDILLNAQTPYQTKESIFKRLLIESEKNKTDSTVMLNLLDKMIAVNPKDAQILELKVGYMIVKQMPQDSINALLERVLAISPGRDNVRFELIKDAWDHQNWDRVIQLAKEGLTKSPSFLAYYYFLGLSYIQKDQPKEALQTLLKGVEQVNNESEPKVVADFYSIIGDLYEKQENREKAFEAYEKCLEWNPNHINTLNNYAYFLSEKGQDLDKAASMSLKTVMAEPKNSTYLDTYAWILFMQKRYPEALEYIEKAVANDPQEGISAVVLEHAGDIAFMANDVQKALGYWQKALAKDGNNKLLQQKIKQKKYIKE</sequence>